<dbReference type="EMBL" id="JBHUDO010000003">
    <property type="protein sequence ID" value="MFD1646942.1"/>
    <property type="molecule type" value="Genomic_DNA"/>
</dbReference>
<keyword evidence="3" id="KW-0808">Transferase</keyword>
<feature type="domain" description="Methyltransferase type 11" evidence="2">
    <location>
        <begin position="72"/>
        <end position="146"/>
    </location>
</feature>
<dbReference type="Gene3D" id="3.40.50.150">
    <property type="entry name" value="Vaccinia Virus protein VP39"/>
    <property type="match status" value="1"/>
</dbReference>
<keyword evidence="3" id="KW-0489">Methyltransferase</keyword>
<accession>A0ABD6DL71</accession>
<dbReference type="InterPro" id="IPR013216">
    <property type="entry name" value="Methyltransf_11"/>
</dbReference>
<dbReference type="CDD" id="cd02440">
    <property type="entry name" value="AdoMet_MTases"/>
    <property type="match status" value="1"/>
</dbReference>
<evidence type="ECO:0000256" key="1">
    <source>
        <dbReference type="SAM" id="MobiDB-lite"/>
    </source>
</evidence>
<proteinExistence type="predicted"/>
<evidence type="ECO:0000313" key="3">
    <source>
        <dbReference type="EMBL" id="MFD1646942.1"/>
    </source>
</evidence>
<dbReference type="PANTHER" id="PTHR43036:SF2">
    <property type="entry name" value="OS04G0481300 PROTEIN"/>
    <property type="match status" value="1"/>
</dbReference>
<dbReference type="RefSeq" id="WP_256400987.1">
    <property type="nucleotide sequence ID" value="NZ_JANHJR010000003.1"/>
</dbReference>
<dbReference type="Proteomes" id="UP001597034">
    <property type="component" value="Unassembled WGS sequence"/>
</dbReference>
<keyword evidence="4" id="KW-1185">Reference proteome</keyword>
<dbReference type="Pfam" id="PF08241">
    <property type="entry name" value="Methyltransf_11"/>
    <property type="match status" value="1"/>
</dbReference>
<organism evidence="3 4">
    <name type="scientific">Haloarchaeobius litoreus</name>
    <dbReference type="NCBI Taxonomy" id="755306"/>
    <lineage>
        <taxon>Archaea</taxon>
        <taxon>Methanobacteriati</taxon>
        <taxon>Methanobacteriota</taxon>
        <taxon>Stenosarchaea group</taxon>
        <taxon>Halobacteria</taxon>
        <taxon>Halobacteriales</taxon>
        <taxon>Halorubellaceae</taxon>
        <taxon>Haloarchaeobius</taxon>
    </lineage>
</organism>
<dbReference type="GO" id="GO:0008168">
    <property type="term" value="F:methyltransferase activity"/>
    <property type="evidence" value="ECO:0007669"/>
    <property type="project" value="UniProtKB-KW"/>
</dbReference>
<dbReference type="PANTHER" id="PTHR43036">
    <property type="entry name" value="OSJNBB0011N17.9 PROTEIN"/>
    <property type="match status" value="1"/>
</dbReference>
<dbReference type="GO" id="GO:0032259">
    <property type="term" value="P:methylation"/>
    <property type="evidence" value="ECO:0007669"/>
    <property type="project" value="UniProtKB-KW"/>
</dbReference>
<reference evidence="3 4" key="1">
    <citation type="journal article" date="2019" name="Int. J. Syst. Evol. Microbiol.">
        <title>The Global Catalogue of Microorganisms (GCM) 10K type strain sequencing project: providing services to taxonomists for standard genome sequencing and annotation.</title>
        <authorList>
            <consortium name="The Broad Institute Genomics Platform"/>
            <consortium name="The Broad Institute Genome Sequencing Center for Infectious Disease"/>
            <person name="Wu L."/>
            <person name="Ma J."/>
        </authorList>
    </citation>
    <scope>NUCLEOTIDE SEQUENCE [LARGE SCALE GENOMIC DNA]</scope>
    <source>
        <strain evidence="3 4">CGMCC 1.10390</strain>
    </source>
</reference>
<comment type="caution">
    <text evidence="3">The sequence shown here is derived from an EMBL/GenBank/DDBJ whole genome shotgun (WGS) entry which is preliminary data.</text>
</comment>
<feature type="region of interest" description="Disordered" evidence="1">
    <location>
        <begin position="1"/>
        <end position="20"/>
    </location>
</feature>
<protein>
    <submittedName>
        <fullName evidence="3">Class I SAM-dependent methyltransferase</fullName>
        <ecNumber evidence="3">2.1.1.-</ecNumber>
    </submittedName>
</protein>
<gene>
    <name evidence="3" type="ORF">ACFSBL_14725</name>
</gene>
<name>A0ABD6DL71_9EURY</name>
<evidence type="ECO:0000313" key="4">
    <source>
        <dbReference type="Proteomes" id="UP001597034"/>
    </source>
</evidence>
<evidence type="ECO:0000259" key="2">
    <source>
        <dbReference type="Pfam" id="PF08241"/>
    </source>
</evidence>
<dbReference type="EC" id="2.1.1.-" evidence="3"/>
<dbReference type="SUPFAM" id="SSF53335">
    <property type="entry name" value="S-adenosyl-L-methionine-dependent methyltransferases"/>
    <property type="match status" value="1"/>
</dbReference>
<sequence>MPDDPVLSETDRQKLDSSPDDAFYDQPRFVQHVDEGFRERLTELYCDHLADGDRVLDAMSSWVSHLPDDREFARVVGHGLNEAELAANPRLDEYVVQNLNVDQRLPFDDASFDAVLCAVSVQYLQYPTAVFREFHRVLAPDGVLVVSFSNRTFHTKAVRAWRERSMDDRAALVRRYCETAGFERVETVRDPRNSVLPGLGGDPFYAVVAHRD</sequence>
<dbReference type="AlphaFoldDB" id="A0ABD6DL71"/>
<dbReference type="InterPro" id="IPR029063">
    <property type="entry name" value="SAM-dependent_MTases_sf"/>
</dbReference>